<dbReference type="PANTHER" id="PTHR34512:SF30">
    <property type="entry name" value="OUTER MEMBRANE PROTEIN ASSEMBLY FACTOR BAMB"/>
    <property type="match status" value="1"/>
</dbReference>
<dbReference type="Proteomes" id="UP000800303">
    <property type="component" value="Unassembled WGS sequence"/>
</dbReference>
<name>A0ABX0F2L7_9BACL</name>
<keyword evidence="2" id="KW-0732">Signal</keyword>
<reference evidence="4 5" key="1">
    <citation type="submission" date="2020-01" db="EMBL/GenBank/DDBJ databases">
        <title>Polyphasic characterisation and genomic insights into a novel alkali tolerant bacterium VR-M41.</title>
        <authorList>
            <person name="Vemuluri V.R."/>
        </authorList>
    </citation>
    <scope>NUCLEOTIDE SEQUENCE [LARGE SCALE GENOMIC DNA]</scope>
    <source>
        <strain evidence="4 5">VR-M41</strain>
    </source>
</reference>
<keyword evidence="5" id="KW-1185">Reference proteome</keyword>
<dbReference type="RefSeq" id="WP_166272863.1">
    <property type="nucleotide sequence ID" value="NZ_JAAFGS010000001.1"/>
</dbReference>
<gene>
    <name evidence="4" type="ORF">GYN08_04700</name>
</gene>
<feature type="domain" description="Pyrrolo-quinoline quinone repeat" evidence="3">
    <location>
        <begin position="88"/>
        <end position="196"/>
    </location>
</feature>
<evidence type="ECO:0000256" key="1">
    <source>
        <dbReference type="SAM" id="MobiDB-lite"/>
    </source>
</evidence>
<dbReference type="InterPro" id="IPR002372">
    <property type="entry name" value="PQQ_rpt_dom"/>
</dbReference>
<accession>A0ABX0F2L7</accession>
<feature type="signal peptide" evidence="2">
    <location>
        <begin position="1"/>
        <end position="25"/>
    </location>
</feature>
<sequence length="486" mass="51224">MKTIRITAAAAALLLTAGIAVDAHAALAKNDNKSEVQTQFKPNKQKENEQPKNGNKPFKKAAARAAASLKASWEIPDISFPDHPSALPAAAGLVFYEADGWLRAADASTGLLKWTYKASAVPAAESANAVFLIGEDGRLVRIDAQKGKAAWTVKKAAASPENASAKLVQGTLYVSDPSMGIKAFNAANGKRKWTSPEAELQSLKTIERYDGVLVATGVTEQDTQTVLGIDAENGDLLWQLDGAYDVLTQKDGKLLLRDKSGFEPVLGEADEPKENADIENSDDGAEKDTDEIEVEPQDDSAEEASAYLVELVYADLESGRLSSAGRYVPLDGEAPDLANSSTFLSGGYAYTADETENGFALTAFRMNEGSSKHSLKSYADEGGWLGGPSGGLLFFQKGTVLNAVKMAGGTSLSFGDLGAKASYGPIAAGRNVYVGLENGEVLVFDAKTSAALGKWSVGSKNASFVSGPKNSVIIRTEDKLIGLSAR</sequence>
<dbReference type="InterPro" id="IPR011047">
    <property type="entry name" value="Quinoprotein_ADH-like_sf"/>
</dbReference>
<feature type="compositionally biased region" description="Acidic residues" evidence="1">
    <location>
        <begin position="277"/>
        <end position="301"/>
    </location>
</feature>
<evidence type="ECO:0000313" key="5">
    <source>
        <dbReference type="Proteomes" id="UP000800303"/>
    </source>
</evidence>
<evidence type="ECO:0000313" key="4">
    <source>
        <dbReference type="EMBL" id="NGZ74608.1"/>
    </source>
</evidence>
<feature type="region of interest" description="Disordered" evidence="1">
    <location>
        <begin position="32"/>
        <end position="61"/>
    </location>
</feature>
<comment type="caution">
    <text evidence="4">The sequence shown here is derived from an EMBL/GenBank/DDBJ whole genome shotgun (WGS) entry which is preliminary data.</text>
</comment>
<dbReference type="InterPro" id="IPR015943">
    <property type="entry name" value="WD40/YVTN_repeat-like_dom_sf"/>
</dbReference>
<dbReference type="SUPFAM" id="SSF50998">
    <property type="entry name" value="Quinoprotein alcohol dehydrogenase-like"/>
    <property type="match status" value="1"/>
</dbReference>
<dbReference type="EMBL" id="JAAFGS010000001">
    <property type="protein sequence ID" value="NGZ74608.1"/>
    <property type="molecule type" value="Genomic_DNA"/>
</dbReference>
<dbReference type="PANTHER" id="PTHR34512">
    <property type="entry name" value="CELL SURFACE PROTEIN"/>
    <property type="match status" value="1"/>
</dbReference>
<evidence type="ECO:0000256" key="2">
    <source>
        <dbReference type="SAM" id="SignalP"/>
    </source>
</evidence>
<evidence type="ECO:0000259" key="3">
    <source>
        <dbReference type="Pfam" id="PF13360"/>
    </source>
</evidence>
<dbReference type="SMART" id="SM00564">
    <property type="entry name" value="PQQ"/>
    <property type="match status" value="5"/>
</dbReference>
<feature type="region of interest" description="Disordered" evidence="1">
    <location>
        <begin position="265"/>
        <end position="301"/>
    </location>
</feature>
<organism evidence="4 5">
    <name type="scientific">Saccharibacillus alkalitolerans</name>
    <dbReference type="NCBI Taxonomy" id="2705290"/>
    <lineage>
        <taxon>Bacteria</taxon>
        <taxon>Bacillati</taxon>
        <taxon>Bacillota</taxon>
        <taxon>Bacilli</taxon>
        <taxon>Bacillales</taxon>
        <taxon>Paenibacillaceae</taxon>
        <taxon>Saccharibacillus</taxon>
    </lineage>
</organism>
<dbReference type="Pfam" id="PF13360">
    <property type="entry name" value="PQQ_2"/>
    <property type="match status" value="1"/>
</dbReference>
<feature type="chain" id="PRO_5045813866" evidence="2">
    <location>
        <begin position="26"/>
        <end position="486"/>
    </location>
</feature>
<proteinExistence type="predicted"/>
<dbReference type="InterPro" id="IPR018391">
    <property type="entry name" value="PQQ_b-propeller_rpt"/>
</dbReference>
<protein>
    <submittedName>
        <fullName evidence="4">PQQ-binding-like beta-propeller repeat protein</fullName>
    </submittedName>
</protein>
<dbReference type="Gene3D" id="2.130.10.10">
    <property type="entry name" value="YVTN repeat-like/Quinoprotein amine dehydrogenase"/>
    <property type="match status" value="2"/>
</dbReference>